<dbReference type="GO" id="GO:0000976">
    <property type="term" value="F:transcription cis-regulatory region binding"/>
    <property type="evidence" value="ECO:0007669"/>
    <property type="project" value="TreeGrafter"/>
</dbReference>
<accession>A0A9W8TQ15</accession>
<evidence type="ECO:0000256" key="2">
    <source>
        <dbReference type="ARBA" id="ARBA00023242"/>
    </source>
</evidence>
<dbReference type="Proteomes" id="UP001148614">
    <property type="component" value="Unassembled WGS sequence"/>
</dbReference>
<proteinExistence type="predicted"/>
<dbReference type="GO" id="GO:0005634">
    <property type="term" value="C:nucleus"/>
    <property type="evidence" value="ECO:0007669"/>
    <property type="project" value="UniProtKB-SubCell"/>
</dbReference>
<dbReference type="VEuPathDB" id="FungiDB:F4678DRAFT_390776"/>
<dbReference type="GO" id="GO:0003700">
    <property type="term" value="F:DNA-binding transcription factor activity"/>
    <property type="evidence" value="ECO:0007669"/>
    <property type="project" value="TreeGrafter"/>
</dbReference>
<dbReference type="EMBL" id="JANPWZ010000081">
    <property type="protein sequence ID" value="KAJ3579577.1"/>
    <property type="molecule type" value="Genomic_DNA"/>
</dbReference>
<dbReference type="PANTHER" id="PTHR37534">
    <property type="entry name" value="TRANSCRIPTIONAL ACTIVATOR PROTEIN UGA3"/>
    <property type="match status" value="1"/>
</dbReference>
<organism evidence="3 4">
    <name type="scientific">Xylaria arbuscula</name>
    <dbReference type="NCBI Taxonomy" id="114810"/>
    <lineage>
        <taxon>Eukaryota</taxon>
        <taxon>Fungi</taxon>
        <taxon>Dikarya</taxon>
        <taxon>Ascomycota</taxon>
        <taxon>Pezizomycotina</taxon>
        <taxon>Sordariomycetes</taxon>
        <taxon>Xylariomycetidae</taxon>
        <taxon>Xylariales</taxon>
        <taxon>Xylariaceae</taxon>
        <taxon>Xylaria</taxon>
    </lineage>
</organism>
<keyword evidence="2" id="KW-0539">Nucleus</keyword>
<evidence type="ECO:0000313" key="4">
    <source>
        <dbReference type="Proteomes" id="UP001148614"/>
    </source>
</evidence>
<keyword evidence="4" id="KW-1185">Reference proteome</keyword>
<name>A0A9W8TQ15_9PEZI</name>
<evidence type="ECO:0000256" key="1">
    <source>
        <dbReference type="ARBA" id="ARBA00004123"/>
    </source>
</evidence>
<dbReference type="GO" id="GO:0045944">
    <property type="term" value="P:positive regulation of transcription by RNA polymerase II"/>
    <property type="evidence" value="ECO:0007669"/>
    <property type="project" value="TreeGrafter"/>
</dbReference>
<dbReference type="Pfam" id="PF11951">
    <property type="entry name" value="Fungal_trans_2"/>
    <property type="match status" value="1"/>
</dbReference>
<dbReference type="PANTHER" id="PTHR37534:SF25">
    <property type="entry name" value="ZN(II)2CYS6 TRANSCRIPTION FACTOR (EUROFUNG)"/>
    <property type="match status" value="1"/>
</dbReference>
<dbReference type="AlphaFoldDB" id="A0A9W8TQ15"/>
<dbReference type="InterPro" id="IPR021858">
    <property type="entry name" value="Fun_TF"/>
</dbReference>
<reference evidence="3" key="1">
    <citation type="submission" date="2022-07" db="EMBL/GenBank/DDBJ databases">
        <title>Genome Sequence of Xylaria arbuscula.</title>
        <authorList>
            <person name="Buettner E."/>
        </authorList>
    </citation>
    <scope>NUCLEOTIDE SEQUENCE</scope>
    <source>
        <strain evidence="3">VT107</strain>
    </source>
</reference>
<comment type="subcellular location">
    <subcellularLocation>
        <location evidence="1">Nucleus</location>
    </subcellularLocation>
</comment>
<evidence type="ECO:0000313" key="3">
    <source>
        <dbReference type="EMBL" id="KAJ3579577.1"/>
    </source>
</evidence>
<gene>
    <name evidence="3" type="ORF">NPX13_g987</name>
</gene>
<protein>
    <recommendedName>
        <fullName evidence="5">Transcription factor domain-containing protein</fullName>
    </recommendedName>
</protein>
<sequence length="423" mass="47130">MHEHRLLCTDTGAASLPSIVPPALHRVAGAEPCSSGYTETRTSYTAAALPVSPSSGRVKILRFDNITEARLFRHYVHKVSTWIDICDRECHFGIEVPRRAHQSRLLCCSILAFASAFSGSPARSVAYHGEAVDILIPILDGPVESLDENVLAAIILLRAFEEGTDTDTATHLYGGARLLDTASGFAAAGGLGEAASWIMLRQSIYVSFTRSRPLRLNLNSYRRSSAFTGVDAESFANRAVFLCAQVLVFAFGTGQDAPEWRLDEWHSLEEDLEQWYRTRPKELCAYWVNTPLFEQGAETAPAFPTTCMTRPVHVFNPRLMEPSFDTIVRRREADDQILNSLRMVIGLAISHPSNITAGFHARHVLQACGSYLKDPKEQQEALAFLKNIEAETRWKASHIAHDLRRVWSKTASEMTTRFCDFTV</sequence>
<comment type="caution">
    <text evidence="3">The sequence shown here is derived from an EMBL/GenBank/DDBJ whole genome shotgun (WGS) entry which is preliminary data.</text>
</comment>
<evidence type="ECO:0008006" key="5">
    <source>
        <dbReference type="Google" id="ProtNLM"/>
    </source>
</evidence>